<reference evidence="6" key="1">
    <citation type="submission" date="2023-01" db="EMBL/GenBank/DDBJ databases">
        <title>Human gut microbiome strain richness.</title>
        <authorList>
            <person name="Chen-Liaw A."/>
        </authorList>
    </citation>
    <scope>NUCLEOTIDE SEQUENCE</scope>
    <source>
        <strain evidence="6">D8_m1001271B151109d0_201107</strain>
    </source>
</reference>
<comment type="caution">
    <text evidence="6">The sequence shown here is derived from an EMBL/GenBank/DDBJ whole genome shotgun (WGS) entry which is preliminary data.</text>
</comment>
<dbReference type="EMBL" id="JAQLXO010000006">
    <property type="protein sequence ID" value="MDB7982246.1"/>
    <property type="molecule type" value="Genomic_DNA"/>
</dbReference>
<dbReference type="InterPro" id="IPR029044">
    <property type="entry name" value="Nucleotide-diphossugar_trans"/>
</dbReference>
<feature type="domain" description="Glycosyltransferase 2-like" evidence="5">
    <location>
        <begin position="67"/>
        <end position="229"/>
    </location>
</feature>
<dbReference type="Pfam" id="PF00535">
    <property type="entry name" value="Glycos_transf_2"/>
    <property type="match status" value="1"/>
</dbReference>
<evidence type="ECO:0000256" key="3">
    <source>
        <dbReference type="ARBA" id="ARBA00022676"/>
    </source>
</evidence>
<comment type="pathway">
    <text evidence="1">Cell wall biogenesis; cell wall polysaccharide biosynthesis.</text>
</comment>
<dbReference type="GO" id="GO:0016757">
    <property type="term" value="F:glycosyltransferase activity"/>
    <property type="evidence" value="ECO:0007669"/>
    <property type="project" value="UniProtKB-KW"/>
</dbReference>
<evidence type="ECO:0000256" key="1">
    <source>
        <dbReference type="ARBA" id="ARBA00004776"/>
    </source>
</evidence>
<organism evidence="6 7">
    <name type="scientific">Faecalicoccus pleomorphus</name>
    <dbReference type="NCBI Taxonomy" id="1323"/>
    <lineage>
        <taxon>Bacteria</taxon>
        <taxon>Bacillati</taxon>
        <taxon>Bacillota</taxon>
        <taxon>Erysipelotrichia</taxon>
        <taxon>Erysipelotrichales</taxon>
        <taxon>Erysipelotrichaceae</taxon>
        <taxon>Faecalicoccus</taxon>
    </lineage>
</organism>
<accession>A0AAW6CRY0</accession>
<evidence type="ECO:0000313" key="7">
    <source>
        <dbReference type="Proteomes" id="UP001212981"/>
    </source>
</evidence>
<gene>
    <name evidence="6" type="ORF">PND82_05350</name>
</gene>
<evidence type="ECO:0000256" key="4">
    <source>
        <dbReference type="ARBA" id="ARBA00022679"/>
    </source>
</evidence>
<dbReference type="Gene3D" id="3.90.550.10">
    <property type="entry name" value="Spore Coat Polysaccharide Biosynthesis Protein SpsA, Chain A"/>
    <property type="match status" value="2"/>
</dbReference>
<dbReference type="PANTHER" id="PTHR43179:SF12">
    <property type="entry name" value="GALACTOFURANOSYLTRANSFERASE GLFT2"/>
    <property type="match status" value="1"/>
</dbReference>
<dbReference type="InterPro" id="IPR001173">
    <property type="entry name" value="Glyco_trans_2-like"/>
</dbReference>
<dbReference type="SUPFAM" id="SSF53448">
    <property type="entry name" value="Nucleotide-diphospho-sugar transferases"/>
    <property type="match status" value="2"/>
</dbReference>
<comment type="similarity">
    <text evidence="2">Belongs to the glycosyltransferase 2 family.</text>
</comment>
<evidence type="ECO:0000313" key="6">
    <source>
        <dbReference type="EMBL" id="MDB7982246.1"/>
    </source>
</evidence>
<keyword evidence="3 6" id="KW-0328">Glycosyltransferase</keyword>
<dbReference type="CDD" id="cd04184">
    <property type="entry name" value="GT2_RfbC_Mx_like"/>
    <property type="match status" value="1"/>
</dbReference>
<dbReference type="AlphaFoldDB" id="A0AAW6CRY0"/>
<protein>
    <submittedName>
        <fullName evidence="6">Glycosyltransferase</fullName>
        <ecNumber evidence="6">2.4.-.-</ecNumber>
    </submittedName>
</protein>
<sequence length="573" mass="66636">MKSWIKKILILLKTLFKYGFAAFKKRLNHFRDCDQCSLKDIQSIHIVPEEELRKQRQEKFSKPIKFSIITPLYNTPKEFLLELIESLQTQTYSNWELCLADGSDDRHQYVGNICKEYAKTDPRIIYHHLSENKGISENTNECIKLATGDYYGLLDHDDILHPSALYEACKAINEENADFIYTDEVKFSNSIYDIKDLKAFNLKPGFGMDDLRSHNFICHFTVFDKNLLKDEEKFYRSEFDGSQDHDMVLRLTEKASKIFHINKVLYYWRVHSNSVSMNLDVKAYAVDAAIKAISDQLSRNKELGNVMSSAPFRTIYRVEYPIKDRPLISIILWNVNTENQAKKVVDKIKHHTRYANLEYIYLSKSSEHTLDKDLKAVNFEGNLSEQINEAIRVAQGEYILLLNGELRFMTQNWIDELLMHAQRNQVGTVGAKVYNKDGSIRCAGISLSNEYEDSLYHLGQNNYQGEIGYEAILCHVRNVTANSKDCLMFKKEICNTVGSFSNELYQYFDVDFCLMASQKGFRNVWVPYSEVFLSSLPTKQISEQQRKAFESMWNSEISNDKHSNSLWNKLKLV</sequence>
<proteinExistence type="inferred from homology"/>
<dbReference type="Proteomes" id="UP001212981">
    <property type="component" value="Unassembled WGS sequence"/>
</dbReference>
<name>A0AAW6CRY0_9FIRM</name>
<dbReference type="PANTHER" id="PTHR43179">
    <property type="entry name" value="RHAMNOSYLTRANSFERASE WBBL"/>
    <property type="match status" value="1"/>
</dbReference>
<evidence type="ECO:0000259" key="5">
    <source>
        <dbReference type="Pfam" id="PF00535"/>
    </source>
</evidence>
<evidence type="ECO:0000256" key="2">
    <source>
        <dbReference type="ARBA" id="ARBA00006739"/>
    </source>
</evidence>
<keyword evidence="4 6" id="KW-0808">Transferase</keyword>
<dbReference type="RefSeq" id="WP_272001761.1">
    <property type="nucleotide sequence ID" value="NZ_CALCIP010000009.1"/>
</dbReference>
<dbReference type="EC" id="2.4.-.-" evidence="6"/>